<evidence type="ECO:0000256" key="2">
    <source>
        <dbReference type="ARBA" id="ARBA00022573"/>
    </source>
</evidence>
<dbReference type="PROSITE" id="PS01131">
    <property type="entry name" value="RRNA_A_DIMETH"/>
    <property type="match status" value="1"/>
</dbReference>
<evidence type="ECO:0000313" key="8">
    <source>
        <dbReference type="Proteomes" id="UP000736583"/>
    </source>
</evidence>
<keyword evidence="2" id="KW-0169">Cobalamin biosynthesis</keyword>
<dbReference type="RefSeq" id="WP_216455721.1">
    <property type="nucleotide sequence ID" value="NZ_JAHLQL010000001.1"/>
</dbReference>
<keyword evidence="4" id="KW-0808">Transferase</keyword>
<name>A0ABS6EWG3_9CLOT</name>
<dbReference type="Proteomes" id="UP000736583">
    <property type="component" value="Unassembled WGS sequence"/>
</dbReference>
<proteinExistence type="predicted"/>
<comment type="caution">
    <text evidence="7">The sequence shown here is derived from an EMBL/GenBank/DDBJ whole genome shotgun (WGS) entry which is preliminary data.</text>
</comment>
<organism evidence="7 8">
    <name type="scientific">Clostridium simiarum</name>
    <dbReference type="NCBI Taxonomy" id="2841506"/>
    <lineage>
        <taxon>Bacteria</taxon>
        <taxon>Bacillati</taxon>
        <taxon>Bacillota</taxon>
        <taxon>Clostridia</taxon>
        <taxon>Eubacteriales</taxon>
        <taxon>Clostridiaceae</taxon>
        <taxon>Clostridium</taxon>
    </lineage>
</organism>
<evidence type="ECO:0000256" key="1">
    <source>
        <dbReference type="ARBA" id="ARBA00004953"/>
    </source>
</evidence>
<sequence>MIFIKDEEFLRGDCPMTKEEVRILSIAKLELEEDHSVLDIGAGTGSVTIQAAKICCNGEVVGIERDSEALDTIYKNINKFQCNNIKIIEGEALEAFNDIKGEFNRIFIGGSGGNIEDIIKNYAKLLKDKGKMVLNFITIDNLYKAMSTLKALGFAVECSQVSVSKTKGRSSMLFAGNPIFIVEAKK</sequence>
<comment type="pathway">
    <text evidence="1">Cofactor biosynthesis; adenosylcobalamin biosynthesis.</text>
</comment>
<feature type="domain" description="Methyltransferase" evidence="6">
    <location>
        <begin position="32"/>
        <end position="138"/>
    </location>
</feature>
<dbReference type="PANTHER" id="PTHR43182:SF1">
    <property type="entry name" value="COBALT-PRECORRIN-7 C(5)-METHYLTRANSFERASE"/>
    <property type="match status" value="1"/>
</dbReference>
<keyword evidence="5" id="KW-0949">S-adenosyl-L-methionine</keyword>
<dbReference type="NCBIfam" id="TIGR02469">
    <property type="entry name" value="CbiT"/>
    <property type="match status" value="1"/>
</dbReference>
<dbReference type="InterPro" id="IPR014008">
    <property type="entry name" value="Cbl_synth_MTase_CbiT"/>
</dbReference>
<dbReference type="InterPro" id="IPR025714">
    <property type="entry name" value="Methyltranfer_dom"/>
</dbReference>
<keyword evidence="8" id="KW-1185">Reference proteome</keyword>
<evidence type="ECO:0000259" key="6">
    <source>
        <dbReference type="Pfam" id="PF13847"/>
    </source>
</evidence>
<dbReference type="Pfam" id="PF13847">
    <property type="entry name" value="Methyltransf_31"/>
    <property type="match status" value="1"/>
</dbReference>
<gene>
    <name evidence="7" type="primary">cbiT</name>
    <name evidence="7" type="ORF">KQI89_02180</name>
</gene>
<accession>A0ABS6EWG3</accession>
<dbReference type="PANTHER" id="PTHR43182">
    <property type="entry name" value="COBALT-PRECORRIN-6B C(15)-METHYLTRANSFERASE (DECARBOXYLATING)"/>
    <property type="match status" value="1"/>
</dbReference>
<keyword evidence="3" id="KW-0489">Methyltransferase</keyword>
<evidence type="ECO:0000256" key="4">
    <source>
        <dbReference type="ARBA" id="ARBA00022679"/>
    </source>
</evidence>
<dbReference type="InterPro" id="IPR050714">
    <property type="entry name" value="Cobalamin_biosynth_MTase"/>
</dbReference>
<evidence type="ECO:0000256" key="5">
    <source>
        <dbReference type="ARBA" id="ARBA00022691"/>
    </source>
</evidence>
<reference evidence="7 8" key="1">
    <citation type="submission" date="2021-06" db="EMBL/GenBank/DDBJ databases">
        <authorList>
            <person name="Sun Q."/>
            <person name="Li D."/>
        </authorList>
    </citation>
    <scope>NUCLEOTIDE SEQUENCE [LARGE SCALE GENOMIC DNA]</scope>
    <source>
        <strain evidence="7 8">MSJ-4</strain>
    </source>
</reference>
<dbReference type="InterPro" id="IPR020596">
    <property type="entry name" value="rRNA_Ade_Mease_Trfase_CS"/>
</dbReference>
<dbReference type="EMBL" id="JAHLQL010000001">
    <property type="protein sequence ID" value="MBU5590562.1"/>
    <property type="molecule type" value="Genomic_DNA"/>
</dbReference>
<evidence type="ECO:0000256" key="3">
    <source>
        <dbReference type="ARBA" id="ARBA00022603"/>
    </source>
</evidence>
<evidence type="ECO:0000313" key="7">
    <source>
        <dbReference type="EMBL" id="MBU5590562.1"/>
    </source>
</evidence>
<dbReference type="CDD" id="cd02440">
    <property type="entry name" value="AdoMet_MTases"/>
    <property type="match status" value="1"/>
</dbReference>
<protein>
    <submittedName>
        <fullName evidence="7">Precorrin-6Y C5,15-methyltransferase (Decarboxylating) subunit CbiT</fullName>
    </submittedName>
</protein>